<accession>W6NEH0</accession>
<feature type="compositionally biased region" description="Basic and acidic residues" evidence="1">
    <location>
        <begin position="22"/>
        <end position="51"/>
    </location>
</feature>
<reference evidence="2" key="1">
    <citation type="submission" date="2013-03" db="EMBL/GenBank/DDBJ databases">
        <authorList>
            <person name="Aslett M."/>
        </authorList>
    </citation>
    <scope>NUCLEOTIDE SEQUENCE [LARGE SCALE GENOMIC DNA]</scope>
    <source>
        <strain evidence="2">ISE/inbred ISE</strain>
    </source>
</reference>
<proteinExistence type="predicted"/>
<reference evidence="2" key="2">
    <citation type="submission" date="2013-05" db="EMBL/GenBank/DDBJ databases">
        <title>The genome and transcriptome of Haemonchus contortus: a key model parasite for drug and vaccine discovery.</title>
        <authorList>
            <person name="Laing R."/>
            <person name="Kikuchi T."/>
            <person name="Martinelli A."/>
            <person name="Tsai I.J."/>
            <person name="Beech R.N."/>
            <person name="Redman E."/>
            <person name="Holroyd N."/>
            <person name="Bartley D.J."/>
            <person name="Beasley H."/>
            <person name="Britton C."/>
            <person name="Curran D."/>
            <person name="Devaney E."/>
            <person name="Gilabert A."/>
            <person name="Jackson F."/>
            <person name="Hunt M."/>
            <person name="Johnston S."/>
            <person name="Kryukov I."/>
            <person name="Li K."/>
            <person name="Morrison A.A."/>
            <person name="Reid A.J."/>
            <person name="Sargison N."/>
            <person name="Saunders G."/>
            <person name="Wasmuth J.D."/>
            <person name="Wolstenholme A."/>
            <person name="Berriman M."/>
            <person name="Gilleard J.S."/>
            <person name="Cotton J.A."/>
        </authorList>
    </citation>
    <scope>NUCLEOTIDE SEQUENCE [LARGE SCALE GENOMIC DNA]</scope>
    <source>
        <strain evidence="2">ISE/inbred ISE</strain>
    </source>
</reference>
<sequence>MIKNIIIGNHYSYSKVRMSAPDPKKESAPDPKKEKTPESTTKTKSEKPGKPEDSIVTVILTAIQNILTKIANFFYTLFMVIKFIVTKPDVAWDLITTSFHLIKVAKEAGLWSWSQLWDMFYMQTIAPMVRAQQVEDAVKAQ</sequence>
<evidence type="ECO:0000313" key="2">
    <source>
        <dbReference type="EMBL" id="CDL95668.1"/>
    </source>
</evidence>
<dbReference type="AlphaFoldDB" id="W6NEH0"/>
<name>W6NEH0_HAECO</name>
<organism evidence="2">
    <name type="scientific">Haemonchus contortus</name>
    <name type="common">Barber pole worm</name>
    <dbReference type="NCBI Taxonomy" id="6289"/>
    <lineage>
        <taxon>Eukaryota</taxon>
        <taxon>Metazoa</taxon>
        <taxon>Ecdysozoa</taxon>
        <taxon>Nematoda</taxon>
        <taxon>Chromadorea</taxon>
        <taxon>Rhabditida</taxon>
        <taxon>Rhabditina</taxon>
        <taxon>Rhabditomorpha</taxon>
        <taxon>Strongyloidea</taxon>
        <taxon>Trichostrongylidae</taxon>
        <taxon>Haemonchus</taxon>
    </lineage>
</organism>
<comment type="caution">
    <text evidence="2">The sequence shown here is derived from an EMBL/GenBank/DDBJ whole genome shotgun (WGS) entry which is preliminary data.</text>
</comment>
<feature type="region of interest" description="Disordered" evidence="1">
    <location>
        <begin position="17"/>
        <end position="51"/>
    </location>
</feature>
<dbReference type="EMBL" id="CAVP010059250">
    <property type="protein sequence ID" value="CDL95668.1"/>
    <property type="molecule type" value="Genomic_DNA"/>
</dbReference>
<gene>
    <name evidence="2" type="ORF">HCOI_01551200</name>
</gene>
<evidence type="ECO:0000256" key="1">
    <source>
        <dbReference type="SAM" id="MobiDB-lite"/>
    </source>
</evidence>
<protein>
    <submittedName>
        <fullName evidence="2">Uncharacterized protein</fullName>
    </submittedName>
</protein>